<dbReference type="GO" id="GO:0042597">
    <property type="term" value="C:periplasmic space"/>
    <property type="evidence" value="ECO:0007669"/>
    <property type="project" value="UniProtKB-ARBA"/>
</dbReference>
<dbReference type="GO" id="GO:0015833">
    <property type="term" value="P:peptide transport"/>
    <property type="evidence" value="ECO:0007669"/>
    <property type="project" value="TreeGrafter"/>
</dbReference>
<dbReference type="PANTHER" id="PTHR30290:SF65">
    <property type="entry name" value="MONOACYL PHOSPHATIDYLINOSITOL TETRAMANNOSIDE-BINDING PROTEIN LPQW-RELATED"/>
    <property type="match status" value="1"/>
</dbReference>
<accession>A0A6G4UZF9</accession>
<dbReference type="Proteomes" id="UP000472335">
    <property type="component" value="Unassembled WGS sequence"/>
</dbReference>
<dbReference type="CDD" id="cd08503">
    <property type="entry name" value="PBP2_NikA_DppA_OppA_like_17"/>
    <property type="match status" value="1"/>
</dbReference>
<evidence type="ECO:0000313" key="3">
    <source>
        <dbReference type="Proteomes" id="UP000472335"/>
    </source>
</evidence>
<reference evidence="2 3" key="1">
    <citation type="submission" date="2020-02" db="EMBL/GenBank/DDBJ databases">
        <title>Whole-genome analyses of novel actinobacteria.</title>
        <authorList>
            <person name="Sahin N."/>
            <person name="Gencbay T."/>
        </authorList>
    </citation>
    <scope>NUCLEOTIDE SEQUENCE [LARGE SCALE GENOMIC DNA]</scope>
    <source>
        <strain evidence="2 3">HC44</strain>
    </source>
</reference>
<dbReference type="Gene3D" id="3.10.105.10">
    <property type="entry name" value="Dipeptide-binding Protein, Domain 3"/>
    <property type="match status" value="1"/>
</dbReference>
<proteinExistence type="predicted"/>
<evidence type="ECO:0000259" key="1">
    <source>
        <dbReference type="Pfam" id="PF00496"/>
    </source>
</evidence>
<dbReference type="EMBL" id="JAAKZY010000009">
    <property type="protein sequence ID" value="NGO06994.1"/>
    <property type="molecule type" value="Genomic_DNA"/>
</dbReference>
<dbReference type="GO" id="GO:1904680">
    <property type="term" value="F:peptide transmembrane transporter activity"/>
    <property type="evidence" value="ECO:0007669"/>
    <property type="project" value="TreeGrafter"/>
</dbReference>
<dbReference type="AlphaFoldDB" id="A0A6G4UZF9"/>
<dbReference type="PIRSF" id="PIRSF002741">
    <property type="entry name" value="MppA"/>
    <property type="match status" value="1"/>
</dbReference>
<dbReference type="RefSeq" id="WP_165254914.1">
    <property type="nucleotide sequence ID" value="NZ_JAAKZY010000009.1"/>
</dbReference>
<dbReference type="Gene3D" id="3.40.190.10">
    <property type="entry name" value="Periplasmic binding protein-like II"/>
    <property type="match status" value="1"/>
</dbReference>
<name>A0A6G4UZF9_9ACTN</name>
<protein>
    <submittedName>
        <fullName evidence="2">ABC transporter substrate-binding protein</fullName>
    </submittedName>
</protein>
<dbReference type="PANTHER" id="PTHR30290">
    <property type="entry name" value="PERIPLASMIC BINDING COMPONENT OF ABC TRANSPORTER"/>
    <property type="match status" value="1"/>
</dbReference>
<dbReference type="SUPFAM" id="SSF53850">
    <property type="entry name" value="Periplasmic binding protein-like II"/>
    <property type="match status" value="1"/>
</dbReference>
<sequence>MRLNAPSRAHRSIPESIPATWRAVLAVAAVGALLLAGCSSSDNTGDAAAPTGKPVDGGTLRYAVTGSPATASNDPHGGLGNESDLLRFALAYDVLTVPGKDGEPKPRLAVSWKPNEAMNRWTFTLRDDARFTDGRPVRAADVLYSLRRIADKAAENYGRLADFDMKASSTDGDHTVVLATRAPMAQAAKALESVSFIVPEGTKDFSKTVPGSGPFKVRTSGAQTAVMVRNDDWWGSRPHLDRIEIQAVADPQARANAVTSGQADVAGSVSPAAVKSAGSGGGLQVVRRKGVTEYPFIMRMDTKPFDDPRVREAFRLATDRKALVDTVFLGYGQIANDLPTPYDPSYPADLPQRRRDVAKAKELLQQAGHANGLTITLHTTTAYPGMDTAATLYARQLSEIGVKAEVKVEPADTYWTAVYAKKTFYTGYYGGISFPDLARVGLLSTSPTNEIAWKNKKFDAGFTQAMGTLDADRRNTLLAGIQRDLWKDGGYVVWGTGDGLDLAARGVAGLPDGPGFQRMFIDQVWMAK</sequence>
<evidence type="ECO:0000313" key="2">
    <source>
        <dbReference type="EMBL" id="NGO06994.1"/>
    </source>
</evidence>
<gene>
    <name evidence="2" type="ORF">G5C60_04825</name>
</gene>
<dbReference type="Pfam" id="PF00496">
    <property type="entry name" value="SBP_bac_5"/>
    <property type="match status" value="1"/>
</dbReference>
<dbReference type="InterPro" id="IPR039424">
    <property type="entry name" value="SBP_5"/>
</dbReference>
<dbReference type="InterPro" id="IPR030678">
    <property type="entry name" value="Peptide/Ni-bd"/>
</dbReference>
<feature type="domain" description="Solute-binding protein family 5" evidence="1">
    <location>
        <begin position="103"/>
        <end position="429"/>
    </location>
</feature>
<dbReference type="InterPro" id="IPR000914">
    <property type="entry name" value="SBP_5_dom"/>
</dbReference>
<dbReference type="GO" id="GO:0043190">
    <property type="term" value="C:ATP-binding cassette (ABC) transporter complex"/>
    <property type="evidence" value="ECO:0007669"/>
    <property type="project" value="InterPro"/>
</dbReference>
<keyword evidence="3" id="KW-1185">Reference proteome</keyword>
<organism evidence="2 3">
    <name type="scientific">Streptomyces scabichelini</name>
    <dbReference type="NCBI Taxonomy" id="2711217"/>
    <lineage>
        <taxon>Bacteria</taxon>
        <taxon>Bacillati</taxon>
        <taxon>Actinomycetota</taxon>
        <taxon>Actinomycetes</taxon>
        <taxon>Kitasatosporales</taxon>
        <taxon>Streptomycetaceae</taxon>
        <taxon>Streptomyces</taxon>
    </lineage>
</organism>
<comment type="caution">
    <text evidence="2">The sequence shown here is derived from an EMBL/GenBank/DDBJ whole genome shotgun (WGS) entry which is preliminary data.</text>
</comment>